<dbReference type="InterPro" id="IPR010559">
    <property type="entry name" value="Sig_transdc_His_kin_internal"/>
</dbReference>
<protein>
    <submittedName>
        <fullName evidence="3">Sensor histidine kinase</fullName>
        <ecNumber evidence="3">2.7.13.3</ecNumber>
    </submittedName>
</protein>
<keyword evidence="1" id="KW-0812">Transmembrane</keyword>
<feature type="transmembrane region" description="Helical" evidence="1">
    <location>
        <begin position="52"/>
        <end position="71"/>
    </location>
</feature>
<keyword evidence="4" id="KW-1185">Reference proteome</keyword>
<gene>
    <name evidence="3" type="ORF">ACFPN2_35365</name>
</gene>
<keyword evidence="1" id="KW-1133">Transmembrane helix</keyword>
<keyword evidence="3" id="KW-0808">Transferase</keyword>
<feature type="transmembrane region" description="Helical" evidence="1">
    <location>
        <begin position="123"/>
        <end position="144"/>
    </location>
</feature>
<proteinExistence type="predicted"/>
<dbReference type="EMBL" id="JBHSDU010000015">
    <property type="protein sequence ID" value="MFC4314399.1"/>
    <property type="molecule type" value="Genomic_DNA"/>
</dbReference>
<sequence length="362" mass="39328">MSSAMGHQQIVQARPRGLALVFGWRRLVLALSLGIVFGAANSLPSTAPTIDVTIGHAVVVSLVAVLAFGLFEQRPVRLPPWLPRWVLQVGGVVVAVLVGALLAHSIAMAVDIHSAHEAPQMKGLLVLIVEGLLFGPWIALGAMVRQRDVFARDQALAFELERSEFERKALDARLRLLQAQVKPHFLFNTLANVQALVDAGSPQASNVLTNLIAYLRAAVPRMQGQATTLDQELDLARAYLELMQMRMPDRLQFALHIEPAAAKFQCPPMTLLTLVENAVQHGIDPSEEGGRIDVDIWLRDGRCLVRVMDTGVGLKTTGSGLGTGLSTLRERMQLAFGGDAQLHLTEIEPHGVCAELNFPARP</sequence>
<name>A0ABV8T6K7_9GAMM</name>
<dbReference type="InterPro" id="IPR003594">
    <property type="entry name" value="HATPase_dom"/>
</dbReference>
<dbReference type="Pfam" id="PF02518">
    <property type="entry name" value="HATPase_c"/>
    <property type="match status" value="1"/>
</dbReference>
<feature type="transmembrane region" description="Helical" evidence="1">
    <location>
        <begin position="83"/>
        <end position="103"/>
    </location>
</feature>
<dbReference type="RefSeq" id="WP_380605546.1">
    <property type="nucleotide sequence ID" value="NZ_JBHSDU010000015.1"/>
</dbReference>
<reference evidence="4" key="1">
    <citation type="journal article" date="2019" name="Int. J. Syst. Evol. Microbiol.">
        <title>The Global Catalogue of Microorganisms (GCM) 10K type strain sequencing project: providing services to taxonomists for standard genome sequencing and annotation.</title>
        <authorList>
            <consortium name="The Broad Institute Genomics Platform"/>
            <consortium name="The Broad Institute Genome Sequencing Center for Infectious Disease"/>
            <person name="Wu L."/>
            <person name="Ma J."/>
        </authorList>
    </citation>
    <scope>NUCLEOTIDE SEQUENCE [LARGE SCALE GENOMIC DNA]</scope>
    <source>
        <strain evidence="4">CGMCC 1.10759</strain>
    </source>
</reference>
<organism evidence="3 4">
    <name type="scientific">Steroidobacter flavus</name>
    <dbReference type="NCBI Taxonomy" id="1842136"/>
    <lineage>
        <taxon>Bacteria</taxon>
        <taxon>Pseudomonadati</taxon>
        <taxon>Pseudomonadota</taxon>
        <taxon>Gammaproteobacteria</taxon>
        <taxon>Steroidobacterales</taxon>
        <taxon>Steroidobacteraceae</taxon>
        <taxon>Steroidobacter</taxon>
    </lineage>
</organism>
<evidence type="ECO:0000313" key="4">
    <source>
        <dbReference type="Proteomes" id="UP001595904"/>
    </source>
</evidence>
<dbReference type="GO" id="GO:0004673">
    <property type="term" value="F:protein histidine kinase activity"/>
    <property type="evidence" value="ECO:0007669"/>
    <property type="project" value="UniProtKB-EC"/>
</dbReference>
<feature type="domain" description="Histidine kinase/HSP90-like ATPase" evidence="2">
    <location>
        <begin position="266"/>
        <end position="362"/>
    </location>
</feature>
<dbReference type="InterPro" id="IPR036890">
    <property type="entry name" value="HATPase_C_sf"/>
</dbReference>
<keyword evidence="3" id="KW-0418">Kinase</keyword>
<dbReference type="SMART" id="SM00387">
    <property type="entry name" value="HATPase_c"/>
    <property type="match status" value="1"/>
</dbReference>
<evidence type="ECO:0000313" key="3">
    <source>
        <dbReference type="EMBL" id="MFC4314399.1"/>
    </source>
</evidence>
<evidence type="ECO:0000259" key="2">
    <source>
        <dbReference type="SMART" id="SM00387"/>
    </source>
</evidence>
<dbReference type="PANTHER" id="PTHR34220:SF9">
    <property type="entry name" value="SIGNAL TRANSDUCTION HISTIDINE KINASE INTERNAL REGION DOMAIN-CONTAINING PROTEIN"/>
    <property type="match status" value="1"/>
</dbReference>
<keyword evidence="1" id="KW-0472">Membrane</keyword>
<dbReference type="Pfam" id="PF06580">
    <property type="entry name" value="His_kinase"/>
    <property type="match status" value="1"/>
</dbReference>
<dbReference type="PANTHER" id="PTHR34220">
    <property type="entry name" value="SENSOR HISTIDINE KINASE YPDA"/>
    <property type="match status" value="1"/>
</dbReference>
<comment type="caution">
    <text evidence="3">The sequence shown here is derived from an EMBL/GenBank/DDBJ whole genome shotgun (WGS) entry which is preliminary data.</text>
</comment>
<dbReference type="SUPFAM" id="SSF55874">
    <property type="entry name" value="ATPase domain of HSP90 chaperone/DNA topoisomerase II/histidine kinase"/>
    <property type="match status" value="1"/>
</dbReference>
<accession>A0ABV8T6K7</accession>
<dbReference type="Proteomes" id="UP001595904">
    <property type="component" value="Unassembled WGS sequence"/>
</dbReference>
<evidence type="ECO:0000256" key="1">
    <source>
        <dbReference type="SAM" id="Phobius"/>
    </source>
</evidence>
<dbReference type="InterPro" id="IPR050640">
    <property type="entry name" value="Bact_2-comp_sensor_kinase"/>
</dbReference>
<dbReference type="Gene3D" id="3.30.565.10">
    <property type="entry name" value="Histidine kinase-like ATPase, C-terminal domain"/>
    <property type="match status" value="1"/>
</dbReference>
<dbReference type="EC" id="2.7.13.3" evidence="3"/>